<protein>
    <submittedName>
        <fullName evidence="1">Uncharacterized protein</fullName>
    </submittedName>
</protein>
<name>A0A383D9A7_9ZZZZ</name>
<dbReference type="EMBL" id="UINC01215283">
    <property type="protein sequence ID" value="SVE40904.1"/>
    <property type="molecule type" value="Genomic_DNA"/>
</dbReference>
<organism evidence="1">
    <name type="scientific">marine metagenome</name>
    <dbReference type="NCBI Taxonomy" id="408172"/>
    <lineage>
        <taxon>unclassified sequences</taxon>
        <taxon>metagenomes</taxon>
        <taxon>ecological metagenomes</taxon>
    </lineage>
</organism>
<proteinExistence type="predicted"/>
<accession>A0A383D9A7</accession>
<dbReference type="AlphaFoldDB" id="A0A383D9A7"/>
<evidence type="ECO:0000313" key="1">
    <source>
        <dbReference type="EMBL" id="SVE40904.1"/>
    </source>
</evidence>
<sequence length="46" mass="5406">MPNELLLLRAHRKRLQASVFAQDSIEVLPFPQPAVWYFSHSLRPFV</sequence>
<reference evidence="1" key="1">
    <citation type="submission" date="2018-05" db="EMBL/GenBank/DDBJ databases">
        <authorList>
            <person name="Lanie J.A."/>
            <person name="Ng W.-L."/>
            <person name="Kazmierczak K.M."/>
            <person name="Andrzejewski T.M."/>
            <person name="Davidsen T.M."/>
            <person name="Wayne K.J."/>
            <person name="Tettelin H."/>
            <person name="Glass J.I."/>
            <person name="Rusch D."/>
            <person name="Podicherti R."/>
            <person name="Tsui H.-C.T."/>
            <person name="Winkler M.E."/>
        </authorList>
    </citation>
    <scope>NUCLEOTIDE SEQUENCE</scope>
</reference>
<gene>
    <name evidence="1" type="ORF">METZ01_LOCUS493758</name>
</gene>